<proteinExistence type="predicted"/>
<feature type="non-terminal residue" evidence="2">
    <location>
        <position position="1"/>
    </location>
</feature>
<reference evidence="2" key="1">
    <citation type="journal article" date="2015" name="Nature">
        <title>Complex archaea that bridge the gap between prokaryotes and eukaryotes.</title>
        <authorList>
            <person name="Spang A."/>
            <person name="Saw J.H."/>
            <person name="Jorgensen S.L."/>
            <person name="Zaremba-Niedzwiedzka K."/>
            <person name="Martijn J."/>
            <person name="Lind A.E."/>
            <person name="van Eijk R."/>
            <person name="Schleper C."/>
            <person name="Guy L."/>
            <person name="Ettema T.J."/>
        </authorList>
    </citation>
    <scope>NUCLEOTIDE SEQUENCE</scope>
</reference>
<sequence length="495" mass="54864">GGIYWNNGSSNVPDIAIDSSGKVHVVWHDYTSGVWGADIEIMYVSYTEATGWSNISVISDGYSSIYWNDGYSYVPSITIDKNDSIHVVWSDSTAGVWGLGTDYEIMYTKYSNVSGWSNATVISDGYAGVYWNDARSTYPKIKTDSSGGVHVVWQDESDGVWGTDIEIMYVSYTEALGWSNITLISDGFSGIYWNDGESEEPSIVVDSNDIVHVVWQDNTPGVWGGDYEIMYSTLGAAGWSFPKVISDGYMGVYWNIDDSKYPSINVDGLGNPHVVWSDHTDGVWGIDREIMYTKYSEETGWTLSKVISDGFMEAYWNTGDSNYPSIAYGNEEMHIVWRDTTDGVWGTDYEIMYSNVSVDLNPTSFTLSTNAGSPDSDGVFDLVWTESGGAYNYSAYNHSSYISVINSSVTLIQDGLTIPSLIQTGYTNGTYYIVIEAVNEFGSVLSNCVSIEVQLPYVPQVLQTPSGFSIPFGNYYLVISLLGIIYLIVHIRRKL</sequence>
<dbReference type="EMBL" id="LAZR01008795">
    <property type="protein sequence ID" value="KKM76534.1"/>
    <property type="molecule type" value="Genomic_DNA"/>
</dbReference>
<keyword evidence="1" id="KW-0472">Membrane</keyword>
<name>A0A0F9K394_9ZZZZ</name>
<accession>A0A0F9K394</accession>
<evidence type="ECO:0000256" key="1">
    <source>
        <dbReference type="SAM" id="Phobius"/>
    </source>
</evidence>
<gene>
    <name evidence="2" type="ORF">LCGC14_1379150</name>
</gene>
<feature type="transmembrane region" description="Helical" evidence="1">
    <location>
        <begin position="472"/>
        <end position="489"/>
    </location>
</feature>
<keyword evidence="1" id="KW-1133">Transmembrane helix</keyword>
<comment type="caution">
    <text evidence="2">The sequence shown here is derived from an EMBL/GenBank/DDBJ whole genome shotgun (WGS) entry which is preliminary data.</text>
</comment>
<evidence type="ECO:0000313" key="2">
    <source>
        <dbReference type="EMBL" id="KKM76534.1"/>
    </source>
</evidence>
<keyword evidence="1" id="KW-0812">Transmembrane</keyword>
<protein>
    <submittedName>
        <fullName evidence="2">Uncharacterized protein</fullName>
    </submittedName>
</protein>
<organism evidence="2">
    <name type="scientific">marine sediment metagenome</name>
    <dbReference type="NCBI Taxonomy" id="412755"/>
    <lineage>
        <taxon>unclassified sequences</taxon>
        <taxon>metagenomes</taxon>
        <taxon>ecological metagenomes</taxon>
    </lineage>
</organism>
<dbReference type="AlphaFoldDB" id="A0A0F9K394"/>